<feature type="transmembrane region" description="Helical" evidence="6">
    <location>
        <begin position="146"/>
        <end position="171"/>
    </location>
</feature>
<protein>
    <recommendedName>
        <fullName evidence="9">Amino acid transporter</fullName>
    </recommendedName>
</protein>
<dbReference type="EMBL" id="LQYI01000025">
    <property type="protein sequence ID" value="KYC71598.1"/>
    <property type="molecule type" value="Genomic_DNA"/>
</dbReference>
<dbReference type="PANTHER" id="PTHR30086:SF6">
    <property type="entry name" value="AMINO ACID EFFLUX PROTEIN YCGF-RELATED"/>
    <property type="match status" value="1"/>
</dbReference>
<accession>A0A150KIV7</accession>
<dbReference type="PATRIC" id="fig|1398.25.peg.1923"/>
<dbReference type="InterPro" id="IPR001123">
    <property type="entry name" value="LeuE-type"/>
</dbReference>
<keyword evidence="5 6" id="KW-0472">Membrane</keyword>
<dbReference type="Proteomes" id="UP000075304">
    <property type="component" value="Unassembled WGS sequence"/>
</dbReference>
<dbReference type="Pfam" id="PF01810">
    <property type="entry name" value="LysE"/>
    <property type="match status" value="1"/>
</dbReference>
<evidence type="ECO:0000256" key="3">
    <source>
        <dbReference type="ARBA" id="ARBA00022692"/>
    </source>
</evidence>
<feature type="transmembrane region" description="Helical" evidence="6">
    <location>
        <begin position="75"/>
        <end position="96"/>
    </location>
</feature>
<comment type="subcellular location">
    <subcellularLocation>
        <location evidence="1">Cell membrane</location>
        <topology evidence="1">Multi-pass membrane protein</topology>
    </subcellularLocation>
</comment>
<feature type="transmembrane region" description="Helical" evidence="6">
    <location>
        <begin position="183"/>
        <end position="204"/>
    </location>
</feature>
<keyword evidence="3 6" id="KW-0812">Transmembrane</keyword>
<evidence type="ECO:0008006" key="9">
    <source>
        <dbReference type="Google" id="ProtNLM"/>
    </source>
</evidence>
<reference evidence="7 8" key="1">
    <citation type="submission" date="2016-01" db="EMBL/GenBank/DDBJ databases">
        <title>Genome Sequences of Twelve Sporeforming Bacillus Species Isolated from Foods.</title>
        <authorList>
            <person name="Berendsen E.M."/>
            <person name="Wells-Bennik M.H."/>
            <person name="Krawcyk A.O."/>
            <person name="De Jong A."/>
            <person name="Holsappel S."/>
            <person name="Eijlander R.T."/>
            <person name="Kuipers O.P."/>
        </authorList>
    </citation>
    <scope>NUCLEOTIDE SEQUENCE [LARGE SCALE GENOMIC DNA]</scope>
    <source>
        <strain evidence="7 8">B4099</strain>
    </source>
</reference>
<evidence type="ECO:0000313" key="8">
    <source>
        <dbReference type="Proteomes" id="UP000075304"/>
    </source>
</evidence>
<name>A0A150KIV7_HEYCO</name>
<evidence type="ECO:0000256" key="4">
    <source>
        <dbReference type="ARBA" id="ARBA00022989"/>
    </source>
</evidence>
<proteinExistence type="predicted"/>
<sequence length="243" mass="26662">MGSFFSFMASILLLLVVQAMVSEYKYINRMMERLGKMMESMISYIFLGLSLAAPIGPVNAAQIDKGIKNGFLHSWLLGIGAMAADGLYMLLVYLGVVHLLSIGFVKSFLWLFGCFVLTYTGIESMIATNQPISGLMRNKEKLSKSFLTGFLMSLTNPLTILFWLGVYGSVLAKTAESVGPQQFLLYSLAIFIGVALWDFSMATVSSSFGKLLTNRLILFISRLSGLSLVGFGIYFGIQAVKSL</sequence>
<dbReference type="GO" id="GO:0015171">
    <property type="term" value="F:amino acid transmembrane transporter activity"/>
    <property type="evidence" value="ECO:0007669"/>
    <property type="project" value="TreeGrafter"/>
</dbReference>
<evidence type="ECO:0000256" key="2">
    <source>
        <dbReference type="ARBA" id="ARBA00022475"/>
    </source>
</evidence>
<dbReference type="GO" id="GO:0005886">
    <property type="term" value="C:plasma membrane"/>
    <property type="evidence" value="ECO:0007669"/>
    <property type="project" value="UniProtKB-SubCell"/>
</dbReference>
<gene>
    <name evidence="7" type="ORF">B4099_1692</name>
</gene>
<organism evidence="7 8">
    <name type="scientific">Heyndrickxia coagulans</name>
    <name type="common">Weizmannia coagulans</name>
    <dbReference type="NCBI Taxonomy" id="1398"/>
    <lineage>
        <taxon>Bacteria</taxon>
        <taxon>Bacillati</taxon>
        <taxon>Bacillota</taxon>
        <taxon>Bacilli</taxon>
        <taxon>Bacillales</taxon>
        <taxon>Bacillaceae</taxon>
        <taxon>Heyndrickxia</taxon>
    </lineage>
</organism>
<feature type="transmembrane region" description="Helical" evidence="6">
    <location>
        <begin position="43"/>
        <end position="63"/>
    </location>
</feature>
<evidence type="ECO:0000313" key="7">
    <source>
        <dbReference type="EMBL" id="KYC71598.1"/>
    </source>
</evidence>
<dbReference type="PANTHER" id="PTHR30086">
    <property type="entry name" value="ARGININE EXPORTER PROTEIN ARGO"/>
    <property type="match status" value="1"/>
</dbReference>
<dbReference type="AlphaFoldDB" id="A0A150KIV7"/>
<comment type="caution">
    <text evidence="7">The sequence shown here is derived from an EMBL/GenBank/DDBJ whole genome shotgun (WGS) entry which is preliminary data.</text>
</comment>
<evidence type="ECO:0000256" key="6">
    <source>
        <dbReference type="SAM" id="Phobius"/>
    </source>
</evidence>
<keyword evidence="4 6" id="KW-1133">Transmembrane helix</keyword>
<evidence type="ECO:0000256" key="1">
    <source>
        <dbReference type="ARBA" id="ARBA00004651"/>
    </source>
</evidence>
<feature type="transmembrane region" description="Helical" evidence="6">
    <location>
        <begin position="108"/>
        <end position="126"/>
    </location>
</feature>
<feature type="transmembrane region" description="Helical" evidence="6">
    <location>
        <begin position="216"/>
        <end position="237"/>
    </location>
</feature>
<keyword evidence="2" id="KW-1003">Cell membrane</keyword>
<evidence type="ECO:0000256" key="5">
    <source>
        <dbReference type="ARBA" id="ARBA00023136"/>
    </source>
</evidence>